<protein>
    <submittedName>
        <fullName evidence="1">Uncharacterized protein</fullName>
    </submittedName>
</protein>
<name>A0AC61DBH5_9FIRM</name>
<comment type="caution">
    <text evidence="1">The sequence shown here is derived from an EMBL/GenBank/DDBJ whole genome shotgun (WGS) entry which is preliminary data.</text>
</comment>
<accession>A0AC61DBH5</accession>
<keyword evidence="2" id="KW-1185">Reference proteome</keyword>
<reference evidence="1" key="1">
    <citation type="submission" date="2017-10" db="EMBL/GenBank/DDBJ databases">
        <title>Genome sequence of cellulolytic Lachnospiraceae bacterium XHS1971 isolated from hotspring sediment.</title>
        <authorList>
            <person name="Vasudevan G."/>
            <person name="Joshi A.J."/>
            <person name="Hivarkar S."/>
            <person name="Lanjekar V.B."/>
            <person name="Dhakephalkar P.K."/>
            <person name="Dagar S."/>
        </authorList>
    </citation>
    <scope>NUCLEOTIDE SEQUENCE</scope>
    <source>
        <strain evidence="1">XHS1971</strain>
    </source>
</reference>
<evidence type="ECO:0000313" key="2">
    <source>
        <dbReference type="Proteomes" id="UP000224460"/>
    </source>
</evidence>
<proteinExistence type="predicted"/>
<sequence length="1846" mass="194339">MESEELMKIKRMAKPLKSVSIIKKAKRLLAVTLAMLMVNPLTSYGATTYAQEAKIITAFAKLPTEIANQQLTVGMEETDIRLPDTVDVTIGAENYMATDSEAAVILDSGEVSLDASTTNSAISLDLNGADTKQKETEETVLEEQTLMGITWQINAQRSSSDTFDSKKVGAIFYYEPVLPVGYTISDGVSLPQITVTVAGMMARSTMGTMSLESGEGWSFDSATGKLTITSNNGAANWYLDFVDNSRIISIEIESPVTIISMEAFSYCFNLSSVTISGSVQTIQDSAFALCVRLKKITFLGETPPVFMSNVFESCGTLTIMVPTGKTSVYTTAIGDQLPTGSTITDGIRVTEVKLNKDTLRFDSLGAEETLMATVLPEDATNKSLTWDSTNPAVATVDANGKVKAIAKGNTTISATTADGIGSSCFVIVQPPTVKITTQPQSTSVIYGYTSPPTLSVEAVKLDGVPADKEISYKWIKTDFPPIFSEINASYTLPTGLGVGTYGYYCQVSCDGYTVKSETATVTVDKSSTTFDGGIKTYKGATETNTFTYGDTITVKVIPKATGIAPQTFALTPPVANQMALFVGTTQISDPVNADWSGVYTMTYDTKGKALAIGSNTITAKYVGNVSMADFSADVMVSLNKALLSITAIGSHTYNGTNNFLTEFSGESGLDGLRSNDQVTALMSISVSDANVGTNKPFTINTVELRGADKGFYSLTFDAVLYVVNITKKLLTSDMMSNVDDVTYTGTAHQPALSVTDRTPTIIKPSDYTVFYGENINAGLSTVTITATENGNYYGETYQVFTIKKAVPALEILEANMNDKVFGDTVQVAASVSGVNSELPTGTLTLKEGSTVIATATLSHGYGILSWANVPTGDHSVIVEYTAAPDGIGKNYTDAESSIITFNVAKANQSALSIDEVTGKKYLSDNSFALSATGGSGMGGVTYSVPEDNGVLLIEGNMAIIIGAGKVTVTAIKAGDDNYNRTTTTREITIAKAPAPIILFPTASSIIYGQKLSEAALIGGSFGYGSFAWTNGDAVPTVINRGYEVTFTPNADTVKNYETITSTTGNVAVTVSKTTPAVTVNATVSGDTGSRKAILTATVDSVGYGETPTGTVQFVGSTSGSDVEIAGATAITITDGKASFKWTGLVDQIYKVKAVYSGSSNYNTATSEEISFDTSKKNQDVLSINEIEAKIYGDSNFTLSTNGGSGKGAVSYTSSDDTIVSIFGSTATIHKAGTVSITATKAEDNNYNEASTSVSLTIGKKAVTVRADDKPGIVKGSAMPELTYTVTGLVESDTFTRSTISTTATDTNTVGEYDILISGGTLTNADSYTVTYIKGKLTVVNAIYTVTVANGTGGGSYSEGQTVTITADNRNGYTFTGWSSNDSVTFANSKASTTTFIMPGKAVTVTANYSKNSSGGGSSGGGSSSGGNGAPTTTTTPEKKTNQPVTAMVPITATLGANGAAIASIPDKVINDAITNAQSEAISQGKTANGIFVELNITMPKGTTSLTVNLTRRSLESLVSAGVSSLKINGSLVKVSFDKKALAEIQKQSTGNINIVIAPKTNLSDAAKKIIGKRSVYDITVGYGSGKTVSSFGDGIATVSIPYTPSKNEVVGGLYAVYVDEKGNATPIEGSVYDVNMGCVIFTTTHFSLYGIGYTAPSEKFTDITNHWAKESIDYVVGRGLLYGTSETTFSPNSAMTRGMLVTALGRLAGVDTKVYATNSFTDVKTDNAFRPYIEWAYKKGIVQGTGNGKFEPDRAITREEIAVIFANDAKATGYTLPITREATTYVDASSIGSAYKDVVKAMQQAGLMMGDRNNKFNPKSSATRAEFSSMLSRYSKLTIDPVTAQR</sequence>
<evidence type="ECO:0000313" key="1">
    <source>
        <dbReference type="EMBL" id="PHV70383.1"/>
    </source>
</evidence>
<organism evidence="1 2">
    <name type="scientific">Sporanaerobium hydrogeniformans</name>
    <dbReference type="NCBI Taxonomy" id="3072179"/>
    <lineage>
        <taxon>Bacteria</taxon>
        <taxon>Bacillati</taxon>
        <taxon>Bacillota</taxon>
        <taxon>Clostridia</taxon>
        <taxon>Lachnospirales</taxon>
        <taxon>Lachnospiraceae</taxon>
        <taxon>Sporanaerobium</taxon>
    </lineage>
</organism>
<dbReference type="EMBL" id="PEDL01000011">
    <property type="protein sequence ID" value="PHV70383.1"/>
    <property type="molecule type" value="Genomic_DNA"/>
</dbReference>
<dbReference type="Proteomes" id="UP000224460">
    <property type="component" value="Unassembled WGS sequence"/>
</dbReference>
<gene>
    <name evidence="1" type="ORF">CS063_10920</name>
</gene>